<organism evidence="1">
    <name type="scientific">Candidatus Moduliflexus flocculans</name>
    <dbReference type="NCBI Taxonomy" id="1499966"/>
    <lineage>
        <taxon>Bacteria</taxon>
        <taxon>Candidatus Moduliflexota</taxon>
        <taxon>Candidatus Moduliflexia</taxon>
        <taxon>Candidatus Moduliflexales</taxon>
        <taxon>Candidatus Moduliflexaceae</taxon>
    </lineage>
</organism>
<sequence>MEPPTIEFREIKISQKDYGTPIKKVYFVIENKRSSVMENFYNLDKKTQAQVKALISKMATIPQYQSPQIRYALVGYTYGEIKPKPHRFFFFQMYGDALIFFDYCIKKKDSLNHEIYEQINQKKERYEHAYREYVQRR</sequence>
<dbReference type="STRING" id="1499966.U14_01383"/>
<reference evidence="1" key="1">
    <citation type="journal article" date="2015" name="PeerJ">
        <title>First genomic representation of candidate bacterial phylum KSB3 points to enhanced environmental sensing as a trigger of wastewater bulking.</title>
        <authorList>
            <person name="Sekiguchi Y."/>
            <person name="Ohashi A."/>
            <person name="Parks D.H."/>
            <person name="Yamauchi T."/>
            <person name="Tyson G.W."/>
            <person name="Hugenholtz P."/>
        </authorList>
    </citation>
    <scope>NUCLEOTIDE SEQUENCE [LARGE SCALE GENOMIC DNA]</scope>
</reference>
<dbReference type="HOGENOM" id="CLU_154389_0_0_0"/>
<accession>A0A0S6VWE8</accession>
<dbReference type="EMBL" id="DF820456">
    <property type="protein sequence ID" value="GAK50156.1"/>
    <property type="molecule type" value="Genomic_DNA"/>
</dbReference>
<keyword evidence="2" id="KW-1185">Reference proteome</keyword>
<name>A0A0S6VWE8_9BACT</name>
<gene>
    <name evidence="1" type="ORF">U14_01383</name>
</gene>
<protein>
    <submittedName>
        <fullName evidence="1">Uncharacterized protein</fullName>
    </submittedName>
</protein>
<dbReference type="AlphaFoldDB" id="A0A0S6VWE8"/>
<dbReference type="Proteomes" id="UP000030700">
    <property type="component" value="Unassembled WGS sequence"/>
</dbReference>
<proteinExistence type="predicted"/>
<evidence type="ECO:0000313" key="2">
    <source>
        <dbReference type="Proteomes" id="UP000030700"/>
    </source>
</evidence>
<evidence type="ECO:0000313" key="1">
    <source>
        <dbReference type="EMBL" id="GAK50156.1"/>
    </source>
</evidence>